<dbReference type="Proteomes" id="UP001597414">
    <property type="component" value="Unassembled WGS sequence"/>
</dbReference>
<evidence type="ECO:0000313" key="10">
    <source>
        <dbReference type="EMBL" id="MFD2202862.1"/>
    </source>
</evidence>
<dbReference type="EMBL" id="JBHUIV010000020">
    <property type="protein sequence ID" value="MFD2202862.1"/>
    <property type="molecule type" value="Genomic_DNA"/>
</dbReference>
<dbReference type="InterPro" id="IPR012291">
    <property type="entry name" value="CBM2_carb-bd_dom_sf"/>
</dbReference>
<evidence type="ECO:0000256" key="8">
    <source>
        <dbReference type="SAM" id="SignalP"/>
    </source>
</evidence>
<dbReference type="InterPro" id="IPR015882">
    <property type="entry name" value="HEX_bac_N"/>
</dbReference>
<evidence type="ECO:0000313" key="11">
    <source>
        <dbReference type="Proteomes" id="UP001597414"/>
    </source>
</evidence>
<dbReference type="SUPFAM" id="SSF81296">
    <property type="entry name" value="E set domains"/>
    <property type="match status" value="1"/>
</dbReference>
<dbReference type="InterPro" id="IPR004867">
    <property type="entry name" value="CHB_C_dom"/>
</dbReference>
<dbReference type="SUPFAM" id="SSF51445">
    <property type="entry name" value="(Trans)glycosidases"/>
    <property type="match status" value="1"/>
</dbReference>
<feature type="signal peptide" evidence="8">
    <location>
        <begin position="1"/>
        <end position="23"/>
    </location>
</feature>
<dbReference type="SUPFAM" id="SSF55545">
    <property type="entry name" value="beta-N-acetylhexosaminidase-like domain"/>
    <property type="match status" value="1"/>
</dbReference>
<dbReference type="PANTHER" id="PTHR22600">
    <property type="entry name" value="BETA-HEXOSAMINIDASE"/>
    <property type="match status" value="1"/>
</dbReference>
<dbReference type="Pfam" id="PF02838">
    <property type="entry name" value="Glyco_hydro_20b"/>
    <property type="match status" value="1"/>
</dbReference>
<sequence>MVKYACYLILLSLVWGCSSPIKSVDIDEIYLNWELITNEVIPGQNHEARFTLTNKSNAELTPDWEIYFNTIFLSLTPKITSGDILIEHLSGDFFRIKPGPEFPGIGPGESFSFSYASDNFLVKNSHAPQGLYIVRKEKNEPEIIRNYQAKTFALPDLKTWADDTSLPIPTIDFLFEENKNLKLLSQNEYSPIIPTPKSLQWGNSHQIYSGDITINQSVFEKSGSFLKDRLQEHYNGKVSIETKSEATIHIEKAPNVLAKEGYELEIGNRIIIKASDEKGAFYGVQSLLALMPLEFYASKVSEFLLPEIYIQDEPRFGYRGLFLDVARNFQSKQSVLKLLDLMAFYKLNVFHFNLANDEGWRIEIPGLPELTEIGSKRGHSKDEVDFLWPYYSSGPDKDNSPNGSGFYSSEDFMEILQYAHERNIEVIPEIGVPAHSRAAIISMRKRFHNKMKSGDEQGAMEYLLEDFEDKSEYLSAQNFRGNAICICQESAFNFYEKVIDEILLMYKKANVPIKTFHTGGDEVPKGSWTKSPVCEKFIAETDGLNSVHDLTDYFYSRIFNMFNEKGLQTAGWEEIGQMEGSENGKMVARPNPEFANKGFRVYAWNSVAGWGGEDMAYQLANAGYEVVVCNSSNIYFDLAYNMDPDEPGHQWSGYVDLKTAWRTVPMNHFVSNERDMYGRKIDIDALSIGKEKLTENGKKNIKGIQGQLWTETVKGQDMMEYYLLPKMLGLVERAWAVDPNWTSISNYEERIKARESDWNAFANAVGQRELPRLDYLFGGFNTRIPKPGVKVEDGLLYANVETPGLLIRYTKNGEDPDEKSPIITAGLAIEGKINLKVFTPSGRSGNLIVVNK</sequence>
<evidence type="ECO:0000259" key="9">
    <source>
        <dbReference type="SMART" id="SM01081"/>
    </source>
</evidence>
<dbReference type="InterPro" id="IPR004866">
    <property type="entry name" value="CHB/HEX_N_dom"/>
</dbReference>
<keyword evidence="8" id="KW-0732">Signal</keyword>
<dbReference type="RefSeq" id="WP_380804414.1">
    <property type="nucleotide sequence ID" value="NZ_JBHUIV010000020.1"/>
</dbReference>
<dbReference type="InterPro" id="IPR017853">
    <property type="entry name" value="GH"/>
</dbReference>
<dbReference type="Gene3D" id="3.20.20.80">
    <property type="entry name" value="Glycosidases"/>
    <property type="match status" value="1"/>
</dbReference>
<dbReference type="Gene3D" id="2.60.40.10">
    <property type="entry name" value="Immunoglobulins"/>
    <property type="match status" value="1"/>
</dbReference>
<dbReference type="Gene3D" id="3.30.379.10">
    <property type="entry name" value="Chitobiase/beta-hexosaminidase domain 2-like"/>
    <property type="match status" value="1"/>
</dbReference>
<keyword evidence="5" id="KW-0326">Glycosidase</keyword>
<dbReference type="SUPFAM" id="SSF49384">
    <property type="entry name" value="Carbohydrate-binding domain"/>
    <property type="match status" value="1"/>
</dbReference>
<proteinExistence type="inferred from homology"/>
<dbReference type="InterPro" id="IPR014756">
    <property type="entry name" value="Ig_E-set"/>
</dbReference>
<comment type="similarity">
    <text evidence="2">Belongs to the glycosyl hydrolase 20 family.</text>
</comment>
<organism evidence="10 11">
    <name type="scientific">Shivajiella indica</name>
    <dbReference type="NCBI Taxonomy" id="872115"/>
    <lineage>
        <taxon>Bacteria</taxon>
        <taxon>Pseudomonadati</taxon>
        <taxon>Bacteroidota</taxon>
        <taxon>Cytophagia</taxon>
        <taxon>Cytophagales</taxon>
        <taxon>Cyclobacteriaceae</taxon>
        <taxon>Shivajiella</taxon>
    </lineage>
</organism>
<reference evidence="11" key="1">
    <citation type="journal article" date="2019" name="Int. J. Syst. Evol. Microbiol.">
        <title>The Global Catalogue of Microorganisms (GCM) 10K type strain sequencing project: providing services to taxonomists for standard genome sequencing and annotation.</title>
        <authorList>
            <consortium name="The Broad Institute Genomics Platform"/>
            <consortium name="The Broad Institute Genome Sequencing Center for Infectious Disease"/>
            <person name="Wu L."/>
            <person name="Ma J."/>
        </authorList>
    </citation>
    <scope>NUCLEOTIDE SEQUENCE [LARGE SCALE GENOMIC DNA]</scope>
    <source>
        <strain evidence="11">KCTC 19812</strain>
    </source>
</reference>
<evidence type="ECO:0000256" key="5">
    <source>
        <dbReference type="ARBA" id="ARBA00023295"/>
    </source>
</evidence>
<keyword evidence="4" id="KW-0378">Hydrolase</keyword>
<protein>
    <recommendedName>
        <fullName evidence="3">beta-N-acetylhexosaminidase</fullName>
        <ecNumber evidence="3">3.2.1.52</ecNumber>
    </recommendedName>
    <alternativeName>
        <fullName evidence="6">Beta-N-acetylhexosaminidase</fullName>
    </alternativeName>
    <alternativeName>
        <fullName evidence="7">N-acetyl-beta-glucosaminidase</fullName>
    </alternativeName>
</protein>
<dbReference type="Pfam" id="PF03173">
    <property type="entry name" value="CHB_HEX"/>
    <property type="match status" value="1"/>
</dbReference>
<evidence type="ECO:0000256" key="1">
    <source>
        <dbReference type="ARBA" id="ARBA00001231"/>
    </source>
</evidence>
<evidence type="ECO:0000256" key="7">
    <source>
        <dbReference type="ARBA" id="ARBA00033000"/>
    </source>
</evidence>
<dbReference type="Pfam" id="PF00728">
    <property type="entry name" value="Glyco_hydro_20"/>
    <property type="match status" value="1"/>
</dbReference>
<evidence type="ECO:0000256" key="6">
    <source>
        <dbReference type="ARBA" id="ARBA00030512"/>
    </source>
</evidence>
<evidence type="ECO:0000256" key="2">
    <source>
        <dbReference type="ARBA" id="ARBA00006285"/>
    </source>
</evidence>
<evidence type="ECO:0000256" key="4">
    <source>
        <dbReference type="ARBA" id="ARBA00022801"/>
    </source>
</evidence>
<evidence type="ECO:0000256" key="3">
    <source>
        <dbReference type="ARBA" id="ARBA00012663"/>
    </source>
</evidence>
<feature type="chain" id="PRO_5045694163" description="beta-N-acetylhexosaminidase" evidence="8">
    <location>
        <begin position="24"/>
        <end position="852"/>
    </location>
</feature>
<dbReference type="EC" id="3.2.1.52" evidence="3"/>
<dbReference type="Gene3D" id="2.60.40.290">
    <property type="match status" value="1"/>
</dbReference>
<dbReference type="CDD" id="cd02847">
    <property type="entry name" value="E_set_Chitobiase_C"/>
    <property type="match status" value="1"/>
</dbReference>
<dbReference type="InterPro" id="IPR008965">
    <property type="entry name" value="CBM2/CBM3_carb-bd_dom_sf"/>
</dbReference>
<dbReference type="PRINTS" id="PR00738">
    <property type="entry name" value="GLHYDRLASE20"/>
</dbReference>
<dbReference type="InterPro" id="IPR013783">
    <property type="entry name" value="Ig-like_fold"/>
</dbReference>
<accession>A0ABW5B9P7</accession>
<dbReference type="PANTHER" id="PTHR22600:SF57">
    <property type="entry name" value="BETA-N-ACETYLHEXOSAMINIDASE"/>
    <property type="match status" value="1"/>
</dbReference>
<keyword evidence="11" id="KW-1185">Reference proteome</keyword>
<dbReference type="SMART" id="SM01081">
    <property type="entry name" value="CHB_HEX"/>
    <property type="match status" value="1"/>
</dbReference>
<gene>
    <name evidence="10" type="ORF">ACFSKV_14890</name>
</gene>
<dbReference type="InterPro" id="IPR015883">
    <property type="entry name" value="Glyco_hydro_20_cat"/>
</dbReference>
<feature type="domain" description="Chitobiase/beta-hexosaminidases N-terminal" evidence="9">
    <location>
        <begin position="27"/>
        <end position="165"/>
    </location>
</feature>
<dbReference type="Pfam" id="PF03174">
    <property type="entry name" value="CHB_HEX_C"/>
    <property type="match status" value="1"/>
</dbReference>
<comment type="catalytic activity">
    <reaction evidence="1">
        <text>Hydrolysis of terminal non-reducing N-acetyl-D-hexosamine residues in N-acetyl-beta-D-hexosaminides.</text>
        <dbReference type="EC" id="3.2.1.52"/>
    </reaction>
</comment>
<comment type="caution">
    <text evidence="10">The sequence shown here is derived from an EMBL/GenBank/DDBJ whole genome shotgun (WGS) entry which is preliminary data.</text>
</comment>
<dbReference type="InterPro" id="IPR029018">
    <property type="entry name" value="Hex-like_dom2"/>
</dbReference>
<dbReference type="InterPro" id="IPR025705">
    <property type="entry name" value="Beta_hexosaminidase_sua/sub"/>
</dbReference>
<name>A0ABW5B9P7_9BACT</name>